<gene>
    <name evidence="1" type="ORF">JZ786_05040</name>
</gene>
<protein>
    <submittedName>
        <fullName evidence="1">Uncharacterized protein</fullName>
    </submittedName>
</protein>
<accession>A0A9X7W0C8</accession>
<dbReference type="KEGG" id="afx:JZ786_05040"/>
<name>A0A9X7W0C8_9BACL</name>
<evidence type="ECO:0000313" key="2">
    <source>
        <dbReference type="Proteomes" id="UP000663505"/>
    </source>
</evidence>
<sequence>MTFTVPKHTRNTILADSVLQGLQERGCLTAYLDLSSVNSVDEFAVELTQTCLRLMTGDIDSVNISDTVMANLSDLSVEEELREIVNVADFARMSNYEKIDLAAGLSYGSNNHPGVLPASCSLVHPH</sequence>
<dbReference type="RefSeq" id="WP_206657691.1">
    <property type="nucleotide sequence ID" value="NZ_CP071182.1"/>
</dbReference>
<dbReference type="Proteomes" id="UP000663505">
    <property type="component" value="Chromosome"/>
</dbReference>
<organism evidence="1 2">
    <name type="scientific">Alicyclobacillus mengziensis</name>
    <dbReference type="NCBI Taxonomy" id="2931921"/>
    <lineage>
        <taxon>Bacteria</taxon>
        <taxon>Bacillati</taxon>
        <taxon>Bacillota</taxon>
        <taxon>Bacilli</taxon>
        <taxon>Bacillales</taxon>
        <taxon>Alicyclobacillaceae</taxon>
        <taxon>Alicyclobacillus</taxon>
    </lineage>
</organism>
<reference evidence="1 2" key="1">
    <citation type="submission" date="2021-02" db="EMBL/GenBank/DDBJ databases">
        <title>Alicyclobacillus curvatus sp. nov. and Alicyclobacillus mengziensis sp. nov., two acidophilic bacteria isolated from acid mine drainage.</title>
        <authorList>
            <person name="Huang Y."/>
        </authorList>
    </citation>
    <scope>NUCLEOTIDE SEQUENCE [LARGE SCALE GENOMIC DNA]</scope>
    <source>
        <strain evidence="1 2">S30H14</strain>
    </source>
</reference>
<proteinExistence type="predicted"/>
<dbReference type="EMBL" id="CP071182">
    <property type="protein sequence ID" value="QSO48356.1"/>
    <property type="molecule type" value="Genomic_DNA"/>
</dbReference>
<evidence type="ECO:0000313" key="1">
    <source>
        <dbReference type="EMBL" id="QSO48356.1"/>
    </source>
</evidence>
<dbReference type="AlphaFoldDB" id="A0A9X7W0C8"/>
<keyword evidence="2" id="KW-1185">Reference proteome</keyword>